<protein>
    <submittedName>
        <fullName evidence="1">DUF2398 family protein</fullName>
    </submittedName>
</protein>
<dbReference type="InterPro" id="IPR013494">
    <property type="entry name" value="CHP02678"/>
</dbReference>
<proteinExistence type="predicted"/>
<name>A0A367FBP6_9ACTN</name>
<dbReference type="OrthoDB" id="188354at2"/>
<dbReference type="EMBL" id="QOIL01000017">
    <property type="protein sequence ID" value="RCG27115.1"/>
    <property type="molecule type" value="Genomic_DNA"/>
</dbReference>
<comment type="caution">
    <text evidence="1">The sequence shown here is derived from an EMBL/GenBank/DDBJ whole genome shotgun (WGS) entry which is preliminary data.</text>
</comment>
<evidence type="ECO:0000313" key="2">
    <source>
        <dbReference type="Proteomes" id="UP000253094"/>
    </source>
</evidence>
<evidence type="ECO:0000313" key="1">
    <source>
        <dbReference type="EMBL" id="RCG27115.1"/>
    </source>
</evidence>
<reference evidence="1 2" key="1">
    <citation type="submission" date="2018-06" db="EMBL/GenBank/DDBJ databases">
        <title>Sphaerisporangium craniellae sp. nov., isolated from a marine sponge in the South China Sea.</title>
        <authorList>
            <person name="Li L."/>
        </authorList>
    </citation>
    <scope>NUCLEOTIDE SEQUENCE [LARGE SCALE GENOMIC DNA]</scope>
    <source>
        <strain evidence="1 2">CCTCC AA 208026</strain>
    </source>
</reference>
<gene>
    <name evidence="1" type="ORF">DQ384_27660</name>
</gene>
<accession>A0A367FBP6</accession>
<sequence>MPEPRAAADVAAGDLGSYQDAVRLVLTSDLITAVHPRPGMLERVLPWADQLTRDLRDLFGYTLIATTRQVRLIRRLDVLDPSRGKIFTSRAGKPFDRRRLAYLCLILGSFQRSRVEVSLADLVRLFAPVANSIDGLGFDPLVPGHKGAVVDVVGWLVERGALTLSDGSAEAWARDEGGDALYDVDHDVCAALFRPPRPVQHLTSAAGLLDGLGGSPEARVRRLLLERPVVYYADLDAEAAAVLRRDDVTDNLARLTGLVVERRAEGVLLADPGGRFTDKAFPGRGGVVNRAAGLLLARIADLLEEDALAWVEPPVESEAQADLLARIDAALPEAGVVRDLAWSAPERVPDPPRRPEPLAFLERHRLEELIQDLYEKFGAASFTGAWQQDPYGLLDAALVLLADLRLTRPVPGGVVVLPAAVRYRNITLAIPSPPKGQLDIFEETAPA</sequence>
<dbReference type="RefSeq" id="WP_114031813.1">
    <property type="nucleotide sequence ID" value="NZ_QOIL01000017.1"/>
</dbReference>
<dbReference type="Pfam" id="PF09661">
    <property type="entry name" value="DUF2398"/>
    <property type="match status" value="1"/>
</dbReference>
<organism evidence="1 2">
    <name type="scientific">Sphaerisporangium album</name>
    <dbReference type="NCBI Taxonomy" id="509200"/>
    <lineage>
        <taxon>Bacteria</taxon>
        <taxon>Bacillati</taxon>
        <taxon>Actinomycetota</taxon>
        <taxon>Actinomycetes</taxon>
        <taxon>Streptosporangiales</taxon>
        <taxon>Streptosporangiaceae</taxon>
        <taxon>Sphaerisporangium</taxon>
    </lineage>
</organism>
<dbReference type="AlphaFoldDB" id="A0A367FBP6"/>
<keyword evidence="2" id="KW-1185">Reference proteome</keyword>
<dbReference type="Proteomes" id="UP000253094">
    <property type="component" value="Unassembled WGS sequence"/>
</dbReference>